<sequence>MDQDELIFGHHEQFAELGNNQRLLLGVNPLFFVEESPEAGRGADELNELRLGFDPIVVNLQQRRVHLNEALCFEIEAFGTPFSISAPQILGLFRIRSSALVLPSVSRRKQMRMPVNPGREERHARLERVLTTRPHLCAQENEACHETKKNCGRNDRLVMGGEKKDSTFPDDVKTSPLLLYLLRTSFPCPNLGTTTASQHNSRSH</sequence>
<reference evidence="1 2" key="1">
    <citation type="submission" date="2022-03" db="EMBL/GenBank/DDBJ databases">
        <authorList>
            <person name="Nunn A."/>
            <person name="Chopra R."/>
            <person name="Nunn A."/>
            <person name="Contreras Garrido A."/>
        </authorList>
    </citation>
    <scope>NUCLEOTIDE SEQUENCE [LARGE SCALE GENOMIC DNA]</scope>
</reference>
<dbReference type="Proteomes" id="UP000836841">
    <property type="component" value="Chromosome 5"/>
</dbReference>
<accession>A0AAU9SFS5</accession>
<name>A0AAU9SFS5_THLAR</name>
<protein>
    <submittedName>
        <fullName evidence="1">Uncharacterized protein</fullName>
    </submittedName>
</protein>
<dbReference type="AlphaFoldDB" id="A0AAU9SFS5"/>
<dbReference type="EMBL" id="OU466861">
    <property type="protein sequence ID" value="CAH2063002.1"/>
    <property type="molecule type" value="Genomic_DNA"/>
</dbReference>
<evidence type="ECO:0000313" key="1">
    <source>
        <dbReference type="EMBL" id="CAH2063002.1"/>
    </source>
</evidence>
<proteinExistence type="predicted"/>
<evidence type="ECO:0000313" key="2">
    <source>
        <dbReference type="Proteomes" id="UP000836841"/>
    </source>
</evidence>
<gene>
    <name evidence="1" type="ORF">TAV2_LOCUS15497</name>
</gene>
<keyword evidence="2" id="KW-1185">Reference proteome</keyword>
<organism evidence="1 2">
    <name type="scientific">Thlaspi arvense</name>
    <name type="common">Field penny-cress</name>
    <dbReference type="NCBI Taxonomy" id="13288"/>
    <lineage>
        <taxon>Eukaryota</taxon>
        <taxon>Viridiplantae</taxon>
        <taxon>Streptophyta</taxon>
        <taxon>Embryophyta</taxon>
        <taxon>Tracheophyta</taxon>
        <taxon>Spermatophyta</taxon>
        <taxon>Magnoliopsida</taxon>
        <taxon>eudicotyledons</taxon>
        <taxon>Gunneridae</taxon>
        <taxon>Pentapetalae</taxon>
        <taxon>rosids</taxon>
        <taxon>malvids</taxon>
        <taxon>Brassicales</taxon>
        <taxon>Brassicaceae</taxon>
        <taxon>Thlaspideae</taxon>
        <taxon>Thlaspi</taxon>
    </lineage>
</organism>